<evidence type="ECO:0000256" key="3">
    <source>
        <dbReference type="ARBA" id="ARBA00022553"/>
    </source>
</evidence>
<protein>
    <recommendedName>
        <fullName evidence="2">histidine kinase</fullName>
        <ecNumber evidence="2">2.7.13.3</ecNumber>
    </recommendedName>
</protein>
<keyword evidence="6" id="KW-0902">Two-component regulatory system</keyword>
<dbReference type="SMART" id="SM00387">
    <property type="entry name" value="HATPase_c"/>
    <property type="match status" value="1"/>
</dbReference>
<dbReference type="PANTHER" id="PTHR43711">
    <property type="entry name" value="TWO-COMPONENT HISTIDINE KINASE"/>
    <property type="match status" value="1"/>
</dbReference>
<dbReference type="InterPro" id="IPR036890">
    <property type="entry name" value="HATPase_C_sf"/>
</dbReference>
<keyword evidence="7" id="KW-1133">Transmembrane helix</keyword>
<evidence type="ECO:0000313" key="9">
    <source>
        <dbReference type="EMBL" id="EGA91555.1"/>
    </source>
</evidence>
<dbReference type="InterPro" id="IPR036097">
    <property type="entry name" value="HisK_dim/P_sf"/>
</dbReference>
<dbReference type="InterPro" id="IPR003661">
    <property type="entry name" value="HisK_dim/P_dom"/>
</dbReference>
<feature type="transmembrane region" description="Helical" evidence="7">
    <location>
        <begin position="329"/>
        <end position="353"/>
    </location>
</feature>
<dbReference type="AlphaFoldDB" id="E7GUJ8"/>
<feature type="transmembrane region" description="Helical" evidence="7">
    <location>
        <begin position="359"/>
        <end position="379"/>
    </location>
</feature>
<feature type="transmembrane region" description="Helical" evidence="7">
    <location>
        <begin position="12"/>
        <end position="32"/>
    </location>
</feature>
<proteinExistence type="predicted"/>
<dbReference type="eggNOG" id="COG5002">
    <property type="taxonomic scope" value="Bacteria"/>
</dbReference>
<evidence type="ECO:0000256" key="2">
    <source>
        <dbReference type="ARBA" id="ARBA00012438"/>
    </source>
</evidence>
<evidence type="ECO:0000256" key="5">
    <source>
        <dbReference type="ARBA" id="ARBA00022777"/>
    </source>
</evidence>
<accession>E7GUJ8</accession>
<dbReference type="HOGENOM" id="CLU_020211_10_0_9"/>
<dbReference type="Pfam" id="PF02518">
    <property type="entry name" value="HATPase_c"/>
    <property type="match status" value="1"/>
</dbReference>
<sequence>MEKKKLPKTVTRVIALMICAAFLSLSGLAILYRVDNKYTAKTEMVQEYVSLLPVSGTAFLVDGWEFYPDRLLTPGDFSVQTPSPRYTVWAGEYPNLALFHTDGNPYGAATYRLRLKGEGMMSLYLQEPLCAARVFVDGKDLGGSGSVGGADVIGGTGSTDMAHGAAGGYRPFIRDTVYSFPVDGEAELIIQTANYSHYYGGLWFPPMVGSTDSVVHMAASRMIFYGILCFSALALALFCVVFWFWRKGRRDPAAFWFGLLCLTFSLRVCYPFLHLWGVPFVRPLYALEDAAALCGVYCAVRISLYLFLPDSEHQRLNRLIQNAAATFSLGMCGVGVLVPLLVLPSFPGFMLWYGPLISGYQILAALFLIAAAACGCVLGKPYSCPALMAVTANGVCLLYGAVTVGRFEPAVGGWPEEYGAFCMVLAFAALMVSRSRAMAAENLRLTEHLQEEVDEKTRHLTKLLKERGQLMAELGHDMKSPLTALSNMAQIIRLNDIMLDGDTREKMQGIEDKCSVLADRLESIQELAGEAGALPQMEPLSLNRFLADFYRSNQPVVELTGPDFLCELTPLPCTVMADSRKLTRALENLVFNAGEFTPPDGKIVLSLKREQNFALICVADTGCGIPEAEIPKVFDRLYTTREDEGGQGLGLSITRAIVLEHGGEISVESVVGGGSTFVIRLPLIL</sequence>
<dbReference type="PROSITE" id="PS50109">
    <property type="entry name" value="HIS_KIN"/>
    <property type="match status" value="1"/>
</dbReference>
<evidence type="ECO:0000313" key="10">
    <source>
        <dbReference type="Proteomes" id="UP000002970"/>
    </source>
</evidence>
<dbReference type="CDD" id="cd00075">
    <property type="entry name" value="HATPase"/>
    <property type="match status" value="1"/>
</dbReference>
<keyword evidence="3" id="KW-0597">Phosphoprotein</keyword>
<dbReference type="CDD" id="cd00082">
    <property type="entry name" value="HisKA"/>
    <property type="match status" value="1"/>
</dbReference>
<evidence type="ECO:0000256" key="1">
    <source>
        <dbReference type="ARBA" id="ARBA00000085"/>
    </source>
</evidence>
<dbReference type="RefSeq" id="WP_003505250.1">
    <property type="nucleotide sequence ID" value="NZ_GL834325.1"/>
</dbReference>
<comment type="catalytic activity">
    <reaction evidence="1">
        <text>ATP + protein L-histidine = ADP + protein N-phospho-L-histidine.</text>
        <dbReference type="EC" id="2.7.13.3"/>
    </reaction>
</comment>
<feature type="domain" description="Histidine kinase" evidence="8">
    <location>
        <begin position="473"/>
        <end position="685"/>
    </location>
</feature>
<gene>
    <name evidence="9" type="ORF">HMPREF9474_04593</name>
</gene>
<feature type="transmembrane region" description="Helical" evidence="7">
    <location>
        <begin position="386"/>
        <end position="406"/>
    </location>
</feature>
<keyword evidence="4" id="KW-0808">Transferase</keyword>
<dbReference type="InterPro" id="IPR050736">
    <property type="entry name" value="Sensor_HK_Regulatory"/>
</dbReference>
<dbReference type="SUPFAM" id="SSF47384">
    <property type="entry name" value="Homodimeric domain of signal transducing histidine kinase"/>
    <property type="match status" value="1"/>
</dbReference>
<dbReference type="PANTHER" id="PTHR43711:SF1">
    <property type="entry name" value="HISTIDINE KINASE 1"/>
    <property type="match status" value="1"/>
</dbReference>
<dbReference type="InterPro" id="IPR005467">
    <property type="entry name" value="His_kinase_dom"/>
</dbReference>
<feature type="transmembrane region" description="Helical" evidence="7">
    <location>
        <begin position="290"/>
        <end position="308"/>
    </location>
</feature>
<reference evidence="9 10" key="1">
    <citation type="submission" date="2010-12" db="EMBL/GenBank/DDBJ databases">
        <title>The Genome Sequence of Clostridium symbiosum strain WAL-14163.</title>
        <authorList>
            <person name="Earl A."/>
            <person name="Ward D."/>
            <person name="Feldgarden M."/>
            <person name="Gevers D."/>
            <person name="Finegold S.M."/>
            <person name="Summanen P.H."/>
            <person name="Molitoris D.R."/>
            <person name="Vaisanen M.L."/>
            <person name="Daigneault M."/>
            <person name="Young S.K."/>
            <person name="Zeng Q."/>
            <person name="Gargeya S."/>
            <person name="Fitzgerald M."/>
            <person name="Haas B."/>
            <person name="Abouelleil A."/>
            <person name="Alvarado L."/>
            <person name="Arachchi H.M."/>
            <person name="Berlin A."/>
            <person name="Brown A."/>
            <person name="Chapman S.B."/>
            <person name="Chen Z."/>
            <person name="Dunbar C."/>
            <person name="Freedman E."/>
            <person name="Gearin G."/>
            <person name="Gellesch M."/>
            <person name="Goldberg J."/>
            <person name="Griggs A."/>
            <person name="Gujja S."/>
            <person name="Heilman E."/>
            <person name="Heiman D."/>
            <person name="Howarth C."/>
            <person name="Larson L."/>
            <person name="Lui A."/>
            <person name="MacDonald P.J.P."/>
            <person name="Mehta T."/>
            <person name="Montmayeur A."/>
            <person name="Murphy C."/>
            <person name="Neiman D."/>
            <person name="Pearson M."/>
            <person name="Priest M."/>
            <person name="Roberts A."/>
            <person name="Saif S."/>
            <person name="Shea T."/>
            <person name="Shenoy N."/>
            <person name="Sisk P."/>
            <person name="Stolte C."/>
            <person name="Sykes S."/>
            <person name="White J."/>
            <person name="Yandava C."/>
            <person name="Nusbaum C."/>
            <person name="Birren B."/>
        </authorList>
    </citation>
    <scope>NUCLEOTIDE SEQUENCE [LARGE SCALE GENOMIC DNA]</scope>
    <source>
        <strain evidence="9 10">WAL-14163</strain>
    </source>
</reference>
<dbReference type="Gene3D" id="3.30.565.10">
    <property type="entry name" value="Histidine kinase-like ATPase, C-terminal domain"/>
    <property type="match status" value="1"/>
</dbReference>
<evidence type="ECO:0000259" key="8">
    <source>
        <dbReference type="PROSITE" id="PS50109"/>
    </source>
</evidence>
<evidence type="ECO:0000256" key="4">
    <source>
        <dbReference type="ARBA" id="ARBA00022679"/>
    </source>
</evidence>
<feature type="transmembrane region" description="Helical" evidence="7">
    <location>
        <begin position="257"/>
        <end position="278"/>
    </location>
</feature>
<keyword evidence="7" id="KW-0812">Transmembrane</keyword>
<dbReference type="GO" id="GO:0000155">
    <property type="term" value="F:phosphorelay sensor kinase activity"/>
    <property type="evidence" value="ECO:0007669"/>
    <property type="project" value="InterPro"/>
</dbReference>
<keyword evidence="10" id="KW-1185">Reference proteome</keyword>
<organism evidence="9 10">
    <name type="scientific">Clostridium symbiosum (strain WAL-14163)</name>
    <dbReference type="NCBI Taxonomy" id="742740"/>
    <lineage>
        <taxon>Bacteria</taxon>
        <taxon>Bacillati</taxon>
        <taxon>Bacillota</taxon>
        <taxon>Clostridia</taxon>
        <taxon>Lachnospirales</taxon>
        <taxon>Lachnospiraceae</taxon>
        <taxon>Otoolea</taxon>
    </lineage>
</organism>
<dbReference type="InterPro" id="IPR004358">
    <property type="entry name" value="Sig_transdc_His_kin-like_C"/>
</dbReference>
<dbReference type="InterPro" id="IPR003594">
    <property type="entry name" value="HATPase_dom"/>
</dbReference>
<dbReference type="SUPFAM" id="SSF55874">
    <property type="entry name" value="ATPase domain of HSP90 chaperone/DNA topoisomerase II/histidine kinase"/>
    <property type="match status" value="1"/>
</dbReference>
<dbReference type="STRING" id="1512.GCA_900049235_04962"/>
<comment type="caution">
    <text evidence="9">The sequence shown here is derived from an EMBL/GenBank/DDBJ whole genome shotgun (WGS) entry which is preliminary data.</text>
</comment>
<evidence type="ECO:0000256" key="7">
    <source>
        <dbReference type="SAM" id="Phobius"/>
    </source>
</evidence>
<evidence type="ECO:0000256" key="6">
    <source>
        <dbReference type="ARBA" id="ARBA00023012"/>
    </source>
</evidence>
<dbReference type="PRINTS" id="PR00344">
    <property type="entry name" value="BCTRLSENSOR"/>
</dbReference>
<dbReference type="Proteomes" id="UP000002970">
    <property type="component" value="Unassembled WGS sequence"/>
</dbReference>
<dbReference type="EMBL" id="ADLQ01000109">
    <property type="protein sequence ID" value="EGA91555.1"/>
    <property type="molecule type" value="Genomic_DNA"/>
</dbReference>
<dbReference type="EC" id="2.7.13.3" evidence="2"/>
<keyword evidence="5" id="KW-0418">Kinase</keyword>
<dbReference type="Gene3D" id="1.10.287.130">
    <property type="match status" value="1"/>
</dbReference>
<feature type="transmembrane region" description="Helical" evidence="7">
    <location>
        <begin position="222"/>
        <end position="245"/>
    </location>
</feature>
<name>E7GUJ8_CLOS6</name>
<keyword evidence="7" id="KW-0472">Membrane</keyword>